<name>A0A6S7GHW2_PARCT</name>
<accession>A0A6S7GHW2</accession>
<dbReference type="EMBL" id="CACRXK020001809">
    <property type="protein sequence ID" value="CAB3991225.1"/>
    <property type="molecule type" value="Genomic_DNA"/>
</dbReference>
<dbReference type="AlphaFoldDB" id="A0A6S7GHW2"/>
<dbReference type="OrthoDB" id="10319850at2759"/>
<proteinExistence type="predicted"/>
<comment type="caution">
    <text evidence="1">The sequence shown here is derived from an EMBL/GenBank/DDBJ whole genome shotgun (WGS) entry which is preliminary data.</text>
</comment>
<dbReference type="Pfam" id="PF19714">
    <property type="entry name" value="DUF6209"/>
    <property type="match status" value="2"/>
</dbReference>
<evidence type="ECO:0000313" key="1">
    <source>
        <dbReference type="EMBL" id="CAB3991225.1"/>
    </source>
</evidence>
<sequence>MKVVLVFLCLQLLLCSALLQQDEEMADEASGMPTSEPTKIVFSKDWKETLHGTLVPGDKVRIEYDASRLPNRDTRYGQRAWDIFAEFQYSEGGKALSVLLEGPNQYGVMRATLEIPSNATAFIIWFKHHGYYNGYSYDSNFNKNYIFPFTQIVFTGDWREYVKGALQPGGKFQVVYDSVRLPWRDIGYLGMGYAWNIFAHAQFSKNGSVVQQMLQGGNQGGDPIMTTIYDIPKDAQKVIIWFYFSGYRHNLKWDSNHNQNYHFSLSTK</sequence>
<gene>
    <name evidence="1" type="ORF">PACLA_8A039931</name>
</gene>
<organism evidence="1 2">
    <name type="scientific">Paramuricea clavata</name>
    <name type="common">Red gorgonian</name>
    <name type="synonym">Violescent sea-whip</name>
    <dbReference type="NCBI Taxonomy" id="317549"/>
    <lineage>
        <taxon>Eukaryota</taxon>
        <taxon>Metazoa</taxon>
        <taxon>Cnidaria</taxon>
        <taxon>Anthozoa</taxon>
        <taxon>Octocorallia</taxon>
        <taxon>Malacalcyonacea</taxon>
        <taxon>Plexauridae</taxon>
        <taxon>Paramuricea</taxon>
    </lineage>
</organism>
<dbReference type="InterPro" id="IPR046181">
    <property type="entry name" value="DUF6209"/>
</dbReference>
<evidence type="ECO:0000313" key="2">
    <source>
        <dbReference type="Proteomes" id="UP001152795"/>
    </source>
</evidence>
<protein>
    <submittedName>
        <fullName evidence="1">Uncharacterized protein</fullName>
    </submittedName>
</protein>
<dbReference type="Proteomes" id="UP001152795">
    <property type="component" value="Unassembled WGS sequence"/>
</dbReference>
<reference evidence="1" key="1">
    <citation type="submission" date="2020-04" db="EMBL/GenBank/DDBJ databases">
        <authorList>
            <person name="Alioto T."/>
            <person name="Alioto T."/>
            <person name="Gomez Garrido J."/>
        </authorList>
    </citation>
    <scope>NUCLEOTIDE SEQUENCE</scope>
    <source>
        <strain evidence="1">A484AB</strain>
    </source>
</reference>
<keyword evidence="2" id="KW-1185">Reference proteome</keyword>